<evidence type="ECO:0000313" key="2">
    <source>
        <dbReference type="EMBL" id="PTQ31449.1"/>
    </source>
</evidence>
<evidence type="ECO:0000256" key="1">
    <source>
        <dbReference type="SAM" id="MobiDB-lite"/>
    </source>
</evidence>
<dbReference type="Proteomes" id="UP000244005">
    <property type="component" value="Unassembled WGS sequence"/>
</dbReference>
<protein>
    <submittedName>
        <fullName evidence="2">Uncharacterized protein</fullName>
    </submittedName>
</protein>
<feature type="compositionally biased region" description="Low complexity" evidence="1">
    <location>
        <begin position="131"/>
        <end position="142"/>
    </location>
</feature>
<dbReference type="AlphaFoldDB" id="A0A2R6WC90"/>
<dbReference type="InterPro" id="IPR012876">
    <property type="entry name" value="DUF1677_pln"/>
</dbReference>
<dbReference type="EMBL" id="KZ772783">
    <property type="protein sequence ID" value="PTQ31449.1"/>
    <property type="molecule type" value="Genomic_DNA"/>
</dbReference>
<dbReference type="Pfam" id="PF07911">
    <property type="entry name" value="DUF1677"/>
    <property type="match status" value="1"/>
</dbReference>
<dbReference type="PANTHER" id="PTHR33108:SF14">
    <property type="entry name" value="OS01G0745000 PROTEIN"/>
    <property type="match status" value="1"/>
</dbReference>
<feature type="region of interest" description="Disordered" evidence="1">
    <location>
        <begin position="130"/>
        <end position="150"/>
    </location>
</feature>
<dbReference type="PANTHER" id="PTHR33108">
    <property type="entry name" value="OS01G0745000 PROTEIN"/>
    <property type="match status" value="1"/>
</dbReference>
<name>A0A2R6WC90_MARPO</name>
<sequence>MTSAVAANQSGDALYRGVSEGTGLAAANLARTSTADESAEQMQSCECCGLKEECTRAYIGHVRTLFCGRYVCGLCAEAVKEERGRLQSASMEDALRAHMVVCAQFNHAARADPLVQLAAVAELMRQILRKSGSNPGSPSGSPKRQWRSNVAPLRSQSCIVLKAPSAEFS</sequence>
<dbReference type="OMA" id="TRPEMIS"/>
<keyword evidence="3" id="KW-1185">Reference proteome</keyword>
<reference evidence="3" key="1">
    <citation type="journal article" date="2017" name="Cell">
        <title>Insights into land plant evolution garnered from the Marchantia polymorpha genome.</title>
        <authorList>
            <person name="Bowman J.L."/>
            <person name="Kohchi T."/>
            <person name="Yamato K.T."/>
            <person name="Jenkins J."/>
            <person name="Shu S."/>
            <person name="Ishizaki K."/>
            <person name="Yamaoka S."/>
            <person name="Nishihama R."/>
            <person name="Nakamura Y."/>
            <person name="Berger F."/>
            <person name="Adam C."/>
            <person name="Aki S.S."/>
            <person name="Althoff F."/>
            <person name="Araki T."/>
            <person name="Arteaga-Vazquez M.A."/>
            <person name="Balasubrmanian S."/>
            <person name="Barry K."/>
            <person name="Bauer D."/>
            <person name="Boehm C.R."/>
            <person name="Briginshaw L."/>
            <person name="Caballero-Perez J."/>
            <person name="Catarino B."/>
            <person name="Chen F."/>
            <person name="Chiyoda S."/>
            <person name="Chovatia M."/>
            <person name="Davies K.M."/>
            <person name="Delmans M."/>
            <person name="Demura T."/>
            <person name="Dierschke T."/>
            <person name="Dolan L."/>
            <person name="Dorantes-Acosta A.E."/>
            <person name="Eklund D.M."/>
            <person name="Florent S.N."/>
            <person name="Flores-Sandoval E."/>
            <person name="Fujiyama A."/>
            <person name="Fukuzawa H."/>
            <person name="Galik B."/>
            <person name="Grimanelli D."/>
            <person name="Grimwood J."/>
            <person name="Grossniklaus U."/>
            <person name="Hamada T."/>
            <person name="Haseloff J."/>
            <person name="Hetherington A.J."/>
            <person name="Higo A."/>
            <person name="Hirakawa Y."/>
            <person name="Hundley H.N."/>
            <person name="Ikeda Y."/>
            <person name="Inoue K."/>
            <person name="Inoue S.I."/>
            <person name="Ishida S."/>
            <person name="Jia Q."/>
            <person name="Kakita M."/>
            <person name="Kanazawa T."/>
            <person name="Kawai Y."/>
            <person name="Kawashima T."/>
            <person name="Kennedy M."/>
            <person name="Kinose K."/>
            <person name="Kinoshita T."/>
            <person name="Kohara Y."/>
            <person name="Koide E."/>
            <person name="Komatsu K."/>
            <person name="Kopischke S."/>
            <person name="Kubo M."/>
            <person name="Kyozuka J."/>
            <person name="Lagercrantz U."/>
            <person name="Lin S.S."/>
            <person name="Lindquist E."/>
            <person name="Lipzen A.M."/>
            <person name="Lu C.W."/>
            <person name="De Luna E."/>
            <person name="Martienssen R.A."/>
            <person name="Minamino N."/>
            <person name="Mizutani M."/>
            <person name="Mizutani M."/>
            <person name="Mochizuki N."/>
            <person name="Monte I."/>
            <person name="Mosher R."/>
            <person name="Nagasaki H."/>
            <person name="Nakagami H."/>
            <person name="Naramoto S."/>
            <person name="Nishitani K."/>
            <person name="Ohtani M."/>
            <person name="Okamoto T."/>
            <person name="Okumura M."/>
            <person name="Phillips J."/>
            <person name="Pollak B."/>
            <person name="Reinders A."/>
            <person name="Rovekamp M."/>
            <person name="Sano R."/>
            <person name="Sawa S."/>
            <person name="Schmid M.W."/>
            <person name="Shirakawa M."/>
            <person name="Solano R."/>
            <person name="Spunde A."/>
            <person name="Suetsugu N."/>
            <person name="Sugano S."/>
            <person name="Sugiyama A."/>
            <person name="Sun R."/>
            <person name="Suzuki Y."/>
            <person name="Takenaka M."/>
            <person name="Takezawa D."/>
            <person name="Tomogane H."/>
            <person name="Tsuzuki M."/>
            <person name="Ueda T."/>
            <person name="Umeda M."/>
            <person name="Ward J.M."/>
            <person name="Watanabe Y."/>
            <person name="Yazaki K."/>
            <person name="Yokoyama R."/>
            <person name="Yoshitake Y."/>
            <person name="Yotsui I."/>
            <person name="Zachgo S."/>
            <person name="Schmutz J."/>
        </authorList>
    </citation>
    <scope>NUCLEOTIDE SEQUENCE [LARGE SCALE GENOMIC DNA]</scope>
    <source>
        <strain evidence="3">Tak-1</strain>
    </source>
</reference>
<organism evidence="2 3">
    <name type="scientific">Marchantia polymorpha</name>
    <name type="common">Common liverwort</name>
    <name type="synonym">Marchantia aquatica</name>
    <dbReference type="NCBI Taxonomy" id="3197"/>
    <lineage>
        <taxon>Eukaryota</taxon>
        <taxon>Viridiplantae</taxon>
        <taxon>Streptophyta</taxon>
        <taxon>Embryophyta</taxon>
        <taxon>Marchantiophyta</taxon>
        <taxon>Marchantiopsida</taxon>
        <taxon>Marchantiidae</taxon>
        <taxon>Marchantiales</taxon>
        <taxon>Marchantiaceae</taxon>
        <taxon>Marchantia</taxon>
    </lineage>
</organism>
<accession>A0A2R6WC90</accession>
<proteinExistence type="predicted"/>
<dbReference type="OrthoDB" id="1911663at2759"/>
<evidence type="ECO:0000313" key="3">
    <source>
        <dbReference type="Proteomes" id="UP000244005"/>
    </source>
</evidence>
<gene>
    <name evidence="2" type="ORF">MARPO_0111s0010</name>
</gene>